<organism evidence="2 3">
    <name type="scientific">Paraburkholderia azotifigens</name>
    <dbReference type="NCBI Taxonomy" id="2057004"/>
    <lineage>
        <taxon>Bacteria</taxon>
        <taxon>Pseudomonadati</taxon>
        <taxon>Pseudomonadota</taxon>
        <taxon>Betaproteobacteria</taxon>
        <taxon>Burkholderiales</taxon>
        <taxon>Burkholderiaceae</taxon>
        <taxon>Paraburkholderia</taxon>
    </lineage>
</organism>
<reference evidence="2" key="2">
    <citation type="submission" date="2019-08" db="EMBL/GenBank/DDBJ databases">
        <authorList>
            <person name="Im W.-T."/>
        </authorList>
    </citation>
    <scope>NUCLEOTIDE SEQUENCE</scope>
    <source>
        <strain evidence="2">NF 2-5-3</strain>
    </source>
</reference>
<comment type="caution">
    <text evidence="2">The sequence shown here is derived from an EMBL/GenBank/DDBJ whole genome shotgun (WGS) entry which is preliminary data.</text>
</comment>
<dbReference type="Gene3D" id="1.20.1270.360">
    <property type="match status" value="1"/>
</dbReference>
<keyword evidence="4" id="KW-1185">Reference proteome</keyword>
<sequence length="107" mass="11463">MNPEIYQPSIEACDACAAACDRCASACLDEPGPVNMAKCIRLNADCASLCRLTSAALARQSHFAPEFCELCARICDECADECARHAPEHCGACSDACRRCAEACREI</sequence>
<dbReference type="PANTHER" id="PTHR37310:SF1">
    <property type="entry name" value="CYTOPLASMIC PROTEIN"/>
    <property type="match status" value="1"/>
</dbReference>
<dbReference type="Pfam" id="PF03860">
    <property type="entry name" value="Csp"/>
    <property type="match status" value="1"/>
</dbReference>
<dbReference type="CDD" id="cd08026">
    <property type="entry name" value="DUF326"/>
    <property type="match status" value="1"/>
</dbReference>
<gene>
    <name evidence="2" type="ORF">FRZ40_42110</name>
    <name evidence="1" type="ORF">V4C56_16785</name>
</gene>
<reference evidence="2 3" key="1">
    <citation type="journal article" date="2018" name="Int. J. Syst. Evol. Microbiol.">
        <title>Paraburkholderia azotifigens sp. nov., a nitrogen-fixing bacterium isolated from paddy soil.</title>
        <authorList>
            <person name="Choi G.M."/>
            <person name="Im W.T."/>
        </authorList>
    </citation>
    <scope>NUCLEOTIDE SEQUENCE [LARGE SCALE GENOMIC DNA]</scope>
    <source>
        <strain evidence="2 3">NF 2-5-3</strain>
    </source>
</reference>
<dbReference type="PANTHER" id="PTHR37310">
    <property type="entry name" value="CYTOPLASMIC PROTEIN-RELATED"/>
    <property type="match status" value="1"/>
</dbReference>
<evidence type="ECO:0000313" key="1">
    <source>
        <dbReference type="EMBL" id="MEM5341274.1"/>
    </source>
</evidence>
<dbReference type="EMBL" id="JAZHGA010000010">
    <property type="protein sequence ID" value="MEM5341274.1"/>
    <property type="molecule type" value="Genomic_DNA"/>
</dbReference>
<dbReference type="AlphaFoldDB" id="A0A5C6V8C3"/>
<evidence type="ECO:0000313" key="2">
    <source>
        <dbReference type="EMBL" id="TXC81267.1"/>
    </source>
</evidence>
<protein>
    <submittedName>
        <fullName evidence="2">Four-helix bundle copper-binding protein</fullName>
    </submittedName>
</protein>
<dbReference type="Proteomes" id="UP000321776">
    <property type="component" value="Unassembled WGS sequence"/>
</dbReference>
<reference evidence="1 4" key="3">
    <citation type="submission" date="2024-01" db="EMBL/GenBank/DDBJ databases">
        <title>The diversity of rhizobia nodulating Mimosa spp. in eleven states of Brazil covering several biomes is determined by host plant, location, and edaphic factors.</title>
        <authorList>
            <person name="Rouws L."/>
            <person name="Barauna A."/>
            <person name="Beukes C."/>
            <person name="De Faria S.M."/>
            <person name="Gross E."/>
            <person name="Dos Reis Junior F.B."/>
            <person name="Simon M."/>
            <person name="Maluk M."/>
            <person name="Odee D.W."/>
            <person name="Kenicer G."/>
            <person name="Young J.P.W."/>
            <person name="Reis V.M."/>
            <person name="Zilli J."/>
            <person name="James E.K."/>
        </authorList>
    </citation>
    <scope>NUCLEOTIDE SEQUENCE [LARGE SCALE GENOMIC DNA]</scope>
    <source>
        <strain evidence="1 4">JPY530</strain>
    </source>
</reference>
<name>A0A5C6V8C3_9BURK</name>
<dbReference type="InterPro" id="IPR044543">
    <property type="entry name" value="YHJQ-like"/>
</dbReference>
<accession>A0A5C6V8C3</accession>
<evidence type="ECO:0000313" key="4">
    <source>
        <dbReference type="Proteomes" id="UP001481677"/>
    </source>
</evidence>
<evidence type="ECO:0000313" key="3">
    <source>
        <dbReference type="Proteomes" id="UP000321776"/>
    </source>
</evidence>
<dbReference type="InterPro" id="IPR005560">
    <property type="entry name" value="Csp_YhjQ"/>
</dbReference>
<dbReference type="EMBL" id="VOQS01000005">
    <property type="protein sequence ID" value="TXC81267.1"/>
    <property type="molecule type" value="Genomic_DNA"/>
</dbReference>
<dbReference type="Proteomes" id="UP001481677">
    <property type="component" value="Unassembled WGS sequence"/>
</dbReference>
<proteinExistence type="predicted"/>